<sequence length="152" mass="16981">MCGKRLLYRAWSREAHRRYMVRRLGYLPSIGSPLAMGACLSARNAEVPVFGRGYPAREDGTGYCWRSSCPRHGRLMPGLPVRSGSHGLYFPAAREWPLGTLEQLEGRCRALGLTCRARVVAESGHAFLGLLIQCYCEPGEPCLAPAFNKYRY</sequence>
<evidence type="ECO:0000313" key="2">
    <source>
        <dbReference type="EMBL" id="AIU39428.1"/>
    </source>
</evidence>
<reference evidence="5 6" key="1">
    <citation type="journal article" date="2015" name="J. Virol.">
        <title>The Genome of a Tortoise Herpesvirus (Testudinid Herpesvirus 3) Has a Novel Structure and Contains a Large Region That Is Not Required for Replication In Vitro or Virulence In Vivo.</title>
        <authorList>
            <person name="Gandar F."/>
            <person name="Wilkie G.S."/>
            <person name="Gatherer D."/>
            <person name="Kerr K."/>
            <person name="Marlier D."/>
            <person name="Diez M."/>
            <person name="Marschang R.E."/>
            <person name="Mast J."/>
            <person name="Dewals B.G."/>
            <person name="Davison A.J."/>
            <person name="Vanderplasschen A.F."/>
        </authorList>
    </citation>
    <scope>NUCLEOTIDE SEQUENCE [LARGE SCALE GENOMIC DNA]</scope>
    <source>
        <strain evidence="1 5">1976</strain>
        <strain evidence="2 6">4295/7R</strain>
    </source>
</reference>
<protein>
    <submittedName>
        <fullName evidence="1">Protein TE2</fullName>
    </submittedName>
</protein>
<evidence type="ECO:0000313" key="6">
    <source>
        <dbReference type="Proteomes" id="UP000240599"/>
    </source>
</evidence>
<evidence type="ECO:0000313" key="3">
    <source>
        <dbReference type="EMBL" id="AKV40745.1"/>
    </source>
</evidence>
<name>A0A0K1R1F4_9ALPH</name>
<keyword evidence="5" id="KW-1185">Reference proteome</keyword>
<accession>A0A0K1R1F4</accession>
<organism evidence="3 4">
    <name type="scientific">Testudinid alphaherpesvirus 3</name>
    <dbReference type="NCBI Taxonomy" id="2560801"/>
    <lineage>
        <taxon>Viruses</taxon>
        <taxon>Duplodnaviria</taxon>
        <taxon>Heunggongvirae</taxon>
        <taxon>Peploviricota</taxon>
        <taxon>Herviviricetes</taxon>
        <taxon>Herpesvirales</taxon>
        <taxon>Orthoherpesviridae</taxon>
        <taxon>Alphaherpesvirinae</taxon>
        <taxon>Scutavirus</taxon>
        <taxon>Scutavirus testudinidalpha3</taxon>
    </lineage>
</organism>
<dbReference type="Proteomes" id="UP000100290">
    <property type="component" value="Segment"/>
</dbReference>
<dbReference type="EMBL" id="KT008627">
    <property type="protein sequence ID" value="AKV40745.1"/>
    <property type="molecule type" value="Genomic_DNA"/>
</dbReference>
<evidence type="ECO:0000313" key="4">
    <source>
        <dbReference type="Proteomes" id="UP000100290"/>
    </source>
</evidence>
<dbReference type="EMBL" id="KM924293">
    <property type="protein sequence ID" value="AIU39428.1"/>
    <property type="molecule type" value="Genomic_DNA"/>
</dbReference>
<dbReference type="KEGG" id="vg:26040144"/>
<dbReference type="Proteomes" id="UP000240599">
    <property type="component" value="Segment"/>
</dbReference>
<evidence type="ECO:0000313" key="1">
    <source>
        <dbReference type="EMBL" id="AIU39333.1"/>
    </source>
</evidence>
<dbReference type="Proteomes" id="UP000208106">
    <property type="component" value="Segment"/>
</dbReference>
<proteinExistence type="predicted"/>
<reference evidence="3 4" key="2">
    <citation type="journal article" date="2015" name="PLoS ONE">
        <title>A Genomic Approach to Unravel Host-Pathogen Interaction in Chelonians: The Example of Testudinid Herpesvirus 3.</title>
        <authorList>
            <person name="Origgi F.C."/>
            <person name="Tecilla M."/>
            <person name="Pilo P."/>
            <person name="Aloisio F."/>
            <person name="Otten P."/>
            <person name="Aguilar-Bultet L."/>
            <person name="Sattler U."/>
            <person name="Roccabianca P."/>
            <person name="Romero C.H."/>
            <person name="Bloom D.C."/>
            <person name="Jacobson E.R."/>
        </authorList>
    </citation>
    <scope>NUCLEOTIDE SEQUENCE [LARGE SCALE GENOMIC DNA]</scope>
    <source>
        <strain evidence="3">US1976/98</strain>
    </source>
</reference>
<evidence type="ECO:0000313" key="5">
    <source>
        <dbReference type="Proteomes" id="UP000208106"/>
    </source>
</evidence>
<gene>
    <name evidence="3" type="primary">ORF98</name>
    <name evidence="1" type="synonym">TE2</name>
</gene>
<dbReference type="EMBL" id="KM924292">
    <property type="protein sequence ID" value="AIU39333.1"/>
    <property type="molecule type" value="Genomic_DNA"/>
</dbReference>